<feature type="compositionally biased region" description="Polar residues" evidence="1">
    <location>
        <begin position="600"/>
        <end position="613"/>
    </location>
</feature>
<dbReference type="PANTHER" id="PTHR13308:SF40">
    <property type="entry name" value="NEDD4-BINDING PROTEIN 2-LIKE 1"/>
    <property type="match status" value="1"/>
</dbReference>
<dbReference type="InterPro" id="IPR015965">
    <property type="entry name" value="tRNA_lig_PDEase"/>
</dbReference>
<feature type="region of interest" description="Disordered" evidence="1">
    <location>
        <begin position="1"/>
        <end position="45"/>
    </location>
</feature>
<dbReference type="AlphaFoldDB" id="A0A8T1VLA1"/>
<feature type="compositionally biased region" description="Low complexity" evidence="1">
    <location>
        <begin position="9"/>
        <end position="29"/>
    </location>
</feature>
<dbReference type="Pfam" id="PF08302">
    <property type="entry name" value="tRNA_lig_CPD"/>
    <property type="match status" value="1"/>
</dbReference>
<dbReference type="OrthoDB" id="3231855at2759"/>
<dbReference type="EMBL" id="JAGDFM010000308">
    <property type="protein sequence ID" value="KAG7380164.1"/>
    <property type="molecule type" value="Genomic_DNA"/>
</dbReference>
<organism evidence="3 4">
    <name type="scientific">Phytophthora pseudosyringae</name>
    <dbReference type="NCBI Taxonomy" id="221518"/>
    <lineage>
        <taxon>Eukaryota</taxon>
        <taxon>Sar</taxon>
        <taxon>Stramenopiles</taxon>
        <taxon>Oomycota</taxon>
        <taxon>Peronosporomycetes</taxon>
        <taxon>Peronosporales</taxon>
        <taxon>Peronosporaceae</taxon>
        <taxon>Phytophthora</taxon>
    </lineage>
</organism>
<accession>A0A8T1VLA1</accession>
<dbReference type="PANTHER" id="PTHR13308">
    <property type="entry name" value="NEDD4-BINDING PROTEIN 2-LIKE 1"/>
    <property type="match status" value="1"/>
</dbReference>
<dbReference type="Pfam" id="PF13671">
    <property type="entry name" value="AAA_33"/>
    <property type="match status" value="1"/>
</dbReference>
<dbReference type="GO" id="GO:0003972">
    <property type="term" value="F:RNA ligase (ATP) activity"/>
    <property type="evidence" value="ECO:0007669"/>
    <property type="project" value="InterPro"/>
</dbReference>
<dbReference type="GO" id="GO:0006388">
    <property type="term" value="P:tRNA splicing, via endonucleolytic cleavage and ligation"/>
    <property type="evidence" value="ECO:0007669"/>
    <property type="project" value="InterPro"/>
</dbReference>
<protein>
    <submittedName>
        <fullName evidence="3">NEDD4-binding protein 2</fullName>
    </submittedName>
</protein>
<dbReference type="Proteomes" id="UP000694044">
    <property type="component" value="Unassembled WGS sequence"/>
</dbReference>
<feature type="domain" description="tRNA ligase phosphodiesterase" evidence="2">
    <location>
        <begin position="510"/>
        <end position="560"/>
    </location>
</feature>
<comment type="caution">
    <text evidence="3">The sequence shown here is derived from an EMBL/GenBank/DDBJ whole genome shotgun (WGS) entry which is preliminary data.</text>
</comment>
<evidence type="ECO:0000256" key="1">
    <source>
        <dbReference type="SAM" id="MobiDB-lite"/>
    </source>
</evidence>
<keyword evidence="4" id="KW-1185">Reference proteome</keyword>
<sequence>MAWGKNRRSSSASSSSASSSSRPSSSAARGGRRRPPGEPTEQDIARSIQQSAVRVRVALQLGAVEGEAGPLRGLLAEFEQLFEARRGHTVTQRHDVRVELLECGLNSWQHLVELQRVLAGLKRPTDRGEEGKVMTKTMLKRDPKYDEWTLSLGFARPSEDALWRFASSLMLRLKSCGVPSRVLLAARRLMVVLETAFVEWGNTEIDKYQWEGEHVLGQVVVEVPGEQREEIQRVFLPPVLAVTGDPRSGLRYPDLEPLVDNMLRGSADARKPVVVILRGIPGSGKSTIGREIEAICRHRGVSYTACSADFFFETQRGYLFDVKKLGAAHSKCKGDFTRAIQEGTPRNSGDGKQRRPHQHVVLVDNTSTQRWEYEPYEAIARSHGSRVHIVEMKCADALMAFRMGQRNSHGVPPDKVVSMFMRWEEDPRAHCFTPQFEHTRLTANPLSDGDVGGLTYLGLFLDDDSQQKLLTKIPPAHPNRLADHVTLFYRPNNQYTRDAELGAPFTIRGVEIVQNEGVQTLRVELDERLPWQIRNKIPHITLSTVDGVSASYSNDLLECTSAKRTMLNPPIECTGHLGAALFIQNQRVITTSPPFAGDVNSCSKNTSEVNPSRANGEKEQLPDKSAAATSRLFVLYVNEGDLMSDTEEDTTKLLWRAQILHHMGAKFKARRLLCVQRSQVSSPSSLTTILSSIQDRFLLSSTNVFDDVTMLQQPSSVQGFEKALNEYVAAAGFGPINQLTLMTSVEESMQWSLCKMKCLQGASLSVVHFGHPGNAMKAMSALSPDCSTIPSALDLLGINIQEESRSAIFGGMSVVNDVWARVLGSDDRQAVQRIDTTLPGLTSIVVELCLMLPSGTASSEVEVLEMKLLSALESTPSVDRVVRSCVPGQFYFSLCTASIYAPEFCVRMAIESQGSKNAARNTIAQFTFCECQLRTSREACDVEAYSVLVALLRAILLGRCSKFLPSQCRSSSLINLASERLVLRYLDSIDDVDGRPTANDVTSGRIIFALYGMLRYLSMLSSGELAAAFGDPLLVLQGNENAQTTWSQAMDIIMQNCIAVMASHRCVGECLTTAIQLNPNDHLRVVVALMKPDITEAACASPTRTYIEVPSRSTWSPLHSLACCDKLRNAAAMVLPQDDDDYNGDSPEFFSCAPSLVARRVDVTASSLDLLRNVLNKLHALEAAAGHDSEGALCSDYYVIRGAETDEEVLIA</sequence>
<proteinExistence type="predicted"/>
<feature type="region of interest" description="Disordered" evidence="1">
    <location>
        <begin position="597"/>
        <end position="622"/>
    </location>
</feature>
<evidence type="ECO:0000313" key="3">
    <source>
        <dbReference type="EMBL" id="KAG7380164.1"/>
    </source>
</evidence>
<evidence type="ECO:0000259" key="2">
    <source>
        <dbReference type="Pfam" id="PF08302"/>
    </source>
</evidence>
<dbReference type="GO" id="GO:0005524">
    <property type="term" value="F:ATP binding"/>
    <property type="evidence" value="ECO:0007669"/>
    <property type="project" value="InterPro"/>
</dbReference>
<reference evidence="3" key="1">
    <citation type="submission" date="2021-02" db="EMBL/GenBank/DDBJ databases">
        <authorList>
            <person name="Palmer J.M."/>
        </authorList>
    </citation>
    <scope>NUCLEOTIDE SEQUENCE</scope>
    <source>
        <strain evidence="3">SCRP734</strain>
    </source>
</reference>
<name>A0A8T1VLA1_9STRA</name>
<evidence type="ECO:0000313" key="4">
    <source>
        <dbReference type="Proteomes" id="UP000694044"/>
    </source>
</evidence>
<dbReference type="InterPro" id="IPR026302">
    <property type="entry name" value="NEDD4-bd_p2"/>
</dbReference>
<gene>
    <name evidence="3" type="primary">N4BP2</name>
    <name evidence="3" type="ORF">PHYPSEUDO_007676</name>
</gene>